<dbReference type="Proteomes" id="UP000469430">
    <property type="component" value="Unassembled WGS sequence"/>
</dbReference>
<keyword evidence="1" id="KW-0175">Coiled coil</keyword>
<comment type="caution">
    <text evidence="3">The sequence shown here is derived from an EMBL/GenBank/DDBJ whole genome shotgun (WGS) entry which is preliminary data.</text>
</comment>
<dbReference type="RefSeq" id="WP_161392672.1">
    <property type="nucleotide sequence ID" value="NZ_JBHSCP010000002.1"/>
</dbReference>
<evidence type="ECO:0000313" key="4">
    <source>
        <dbReference type="Proteomes" id="UP000469430"/>
    </source>
</evidence>
<organism evidence="3 4">
    <name type="scientific">Croceibacterium xixiisoli</name>
    <dbReference type="NCBI Taxonomy" id="1476466"/>
    <lineage>
        <taxon>Bacteria</taxon>
        <taxon>Pseudomonadati</taxon>
        <taxon>Pseudomonadota</taxon>
        <taxon>Alphaproteobacteria</taxon>
        <taxon>Sphingomonadales</taxon>
        <taxon>Erythrobacteraceae</taxon>
        <taxon>Croceibacterium</taxon>
    </lineage>
</organism>
<evidence type="ECO:0000313" key="3">
    <source>
        <dbReference type="EMBL" id="MXP00932.1"/>
    </source>
</evidence>
<dbReference type="AlphaFoldDB" id="A0A6I4U0V6"/>
<accession>A0A6I4U0V6</accession>
<evidence type="ECO:0000256" key="1">
    <source>
        <dbReference type="SAM" id="Coils"/>
    </source>
</evidence>
<feature type="coiled-coil region" evidence="1">
    <location>
        <begin position="78"/>
        <end position="105"/>
    </location>
</feature>
<feature type="region of interest" description="Disordered" evidence="2">
    <location>
        <begin position="120"/>
        <end position="139"/>
    </location>
</feature>
<reference evidence="3 4" key="1">
    <citation type="submission" date="2019-12" db="EMBL/GenBank/DDBJ databases">
        <title>Genomic-based taxomic classification of the family Erythrobacteraceae.</title>
        <authorList>
            <person name="Xu L."/>
        </authorList>
    </citation>
    <scope>NUCLEOTIDE SEQUENCE [LARGE SCALE GENOMIC DNA]</scope>
    <source>
        <strain evidence="3 4">S36</strain>
    </source>
</reference>
<protein>
    <submittedName>
        <fullName evidence="3">Uncharacterized protein</fullName>
    </submittedName>
</protein>
<evidence type="ECO:0000256" key="2">
    <source>
        <dbReference type="SAM" id="MobiDB-lite"/>
    </source>
</evidence>
<sequence length="139" mass="15531">MSFWRQISPRGAVADLAGVWRSGSEHRWPALFLAVAATSALMYMLLPASQRVAPERPRIVYITSYAPDRTDAEIISSNQENQARKDEFAKRVAEAEERRKDMYRTLGRATGVDVDAMEEQIARDAAAERPSQSPPPSNP</sequence>
<dbReference type="OrthoDB" id="7391871at2"/>
<gene>
    <name evidence="3" type="ORF">GRI97_18245</name>
</gene>
<keyword evidence="4" id="KW-1185">Reference proteome</keyword>
<proteinExistence type="predicted"/>
<dbReference type="EMBL" id="WTYJ01000006">
    <property type="protein sequence ID" value="MXP00932.1"/>
    <property type="molecule type" value="Genomic_DNA"/>
</dbReference>
<name>A0A6I4U0V6_9SPHN</name>